<accession>A0A2V4E716</accession>
<keyword evidence="1" id="KW-1133">Transmembrane helix</keyword>
<feature type="transmembrane region" description="Helical" evidence="1">
    <location>
        <begin position="35"/>
        <end position="56"/>
    </location>
</feature>
<name>A0A2V4E716_9GAMM</name>
<reference evidence="2 3" key="1">
    <citation type="submission" date="2018-05" db="EMBL/GenBank/DDBJ databases">
        <title>Reference genomes for bee gut microbiota database.</title>
        <authorList>
            <person name="Ellegaard K.M."/>
        </authorList>
    </citation>
    <scope>NUCLEOTIDE SEQUENCE [LARGE SCALE GENOMIC DNA]</scope>
    <source>
        <strain evidence="2 3">ESL0177</strain>
    </source>
</reference>
<sequence length="278" mass="32700">MKKIITTKVFLILFFSLFNIFSLIEYFNNDSVIEYVSYLKILSIVAVFICLTLLLIKKIFNDKWVLKTMVKPEVIKTVNNNEKNYEFLDYEMKQGIAILWEGDAIFATIKGEKKKLTGYIKQLILKDDGIFYFSVAKGEKIEQLAINEPNSKIKITLNGTQYNFKSLCKEVLKLELKRIFKFADHVKKQLSLNEKFSLTFNPPQKMSILLDNKMELCEIEKYCIYHNNYQELLIKSISRQKYTFLPIDNIKSKIQLEDGKKIDIRKWLAYLCNTTDIN</sequence>
<comment type="caution">
    <text evidence="2">The sequence shown here is derived from an EMBL/GenBank/DDBJ whole genome shotgun (WGS) entry which is preliminary data.</text>
</comment>
<dbReference type="Proteomes" id="UP000247483">
    <property type="component" value="Unassembled WGS sequence"/>
</dbReference>
<dbReference type="AlphaFoldDB" id="A0A2V4E716"/>
<organism evidence="2 3">
    <name type="scientific">Gilliamella apicola</name>
    <dbReference type="NCBI Taxonomy" id="1196095"/>
    <lineage>
        <taxon>Bacteria</taxon>
        <taxon>Pseudomonadati</taxon>
        <taxon>Pseudomonadota</taxon>
        <taxon>Gammaproteobacteria</taxon>
        <taxon>Orbales</taxon>
        <taxon>Orbaceae</taxon>
        <taxon>Gilliamella</taxon>
    </lineage>
</organism>
<proteinExistence type="predicted"/>
<feature type="transmembrane region" description="Helical" evidence="1">
    <location>
        <begin position="9"/>
        <end position="29"/>
    </location>
</feature>
<evidence type="ECO:0000313" key="3">
    <source>
        <dbReference type="Proteomes" id="UP000247483"/>
    </source>
</evidence>
<keyword evidence="1" id="KW-0812">Transmembrane</keyword>
<gene>
    <name evidence="2" type="ORF">DKK79_07310</name>
</gene>
<evidence type="ECO:0000256" key="1">
    <source>
        <dbReference type="SAM" id="Phobius"/>
    </source>
</evidence>
<dbReference type="RefSeq" id="WP_110423511.1">
    <property type="nucleotide sequence ID" value="NZ_QGLP01000005.1"/>
</dbReference>
<keyword evidence="1" id="KW-0472">Membrane</keyword>
<protein>
    <submittedName>
        <fullName evidence="2">Uncharacterized protein</fullName>
    </submittedName>
</protein>
<evidence type="ECO:0000313" key="2">
    <source>
        <dbReference type="EMBL" id="PXZ04167.1"/>
    </source>
</evidence>
<dbReference type="EMBL" id="QGLP01000005">
    <property type="protein sequence ID" value="PXZ04167.1"/>
    <property type="molecule type" value="Genomic_DNA"/>
</dbReference>